<dbReference type="GO" id="GO:0030414">
    <property type="term" value="F:peptidase inhibitor activity"/>
    <property type="evidence" value="ECO:0007669"/>
    <property type="project" value="UniProtKB-KW"/>
</dbReference>
<evidence type="ECO:0000259" key="3">
    <source>
        <dbReference type="Pfam" id="PF01826"/>
    </source>
</evidence>
<feature type="domain" description="TIL" evidence="3">
    <location>
        <begin position="62"/>
        <end position="112"/>
    </location>
</feature>
<evidence type="ECO:0000256" key="1">
    <source>
        <dbReference type="ARBA" id="ARBA00022690"/>
    </source>
</evidence>
<dbReference type="VEuPathDB" id="VectorBase:PPAPM1_000918"/>
<keyword evidence="1" id="KW-0646">Protease inhibitor</keyword>
<dbReference type="PANTHER" id="PTHR23259:SF70">
    <property type="entry name" value="ACCESSORY GLAND PROTEIN ACP62F-RELATED"/>
    <property type="match status" value="1"/>
</dbReference>
<dbReference type="VEuPathDB" id="VectorBase:PPAI003947"/>
<dbReference type="Proteomes" id="UP000092462">
    <property type="component" value="Unassembled WGS sequence"/>
</dbReference>
<name>A0A1B0D8S4_PHLPP</name>
<keyword evidence="2" id="KW-1015">Disulfide bond</keyword>
<dbReference type="SUPFAM" id="SSF57567">
    <property type="entry name" value="Serine protease inhibitors"/>
    <property type="match status" value="4"/>
</dbReference>
<evidence type="ECO:0000313" key="5">
    <source>
        <dbReference type="Proteomes" id="UP000092462"/>
    </source>
</evidence>
<dbReference type="PANTHER" id="PTHR23259">
    <property type="entry name" value="RIDDLE"/>
    <property type="match status" value="1"/>
</dbReference>
<dbReference type="Pfam" id="PF01826">
    <property type="entry name" value="TIL"/>
    <property type="match status" value="4"/>
</dbReference>
<accession>A0A1B0D8S4</accession>
<reference evidence="4" key="1">
    <citation type="submission" date="2022-08" db="UniProtKB">
        <authorList>
            <consortium name="EnsemblMetazoa"/>
        </authorList>
    </citation>
    <scope>IDENTIFICATION</scope>
    <source>
        <strain evidence="4">Israel</strain>
    </source>
</reference>
<feature type="domain" description="TIL" evidence="3">
    <location>
        <begin position="117"/>
        <end position="169"/>
    </location>
</feature>
<dbReference type="CDD" id="cd19941">
    <property type="entry name" value="TIL"/>
    <property type="match status" value="3"/>
</dbReference>
<evidence type="ECO:0000256" key="2">
    <source>
        <dbReference type="ARBA" id="ARBA00023157"/>
    </source>
</evidence>
<feature type="domain" description="TIL" evidence="3">
    <location>
        <begin position="3"/>
        <end position="54"/>
    </location>
</feature>
<dbReference type="InterPro" id="IPR051368">
    <property type="entry name" value="SerProtInhib-TIL_Domain"/>
</dbReference>
<sequence>MTCPANEEYSSCGNSCQEDCSTKESDCKKTCESGCFCIAGYKRVGGVCVPKPNCPPPKCPGKYEEYTTCGNTCNEDCTKSYKECLYKGCDSGCFCKANYKRVDGECVPEEYCPPPDCPIHEVYTTCGNSCYDECGTTKEDCRDEKCYAGCYCQKGFKRIDGVCLPESKCEYLTTKCAGPNEVYIKCGKSCNEDCLKSYKDCLYEPYINQDTEAGELRSKPVKNKPPYYESAYEIIPKCPKNEEYLSCGPDCEDECSRRCSPQNTGCKKGCFCKNGYVRHGGRCISLASCQKKITCPRYEEWKECSSAPYCDTCGGKCDYKSQCPGCFCRKGYYRHPTTNQCVNSHQCPPQVHYCSYGEEYNVLHKIPPNLKAPVFFSALFLQFDLRMKSQL</sequence>
<proteinExistence type="predicted"/>
<dbReference type="AlphaFoldDB" id="A0A1B0D8S4"/>
<organism evidence="4 5">
    <name type="scientific">Phlebotomus papatasi</name>
    <name type="common">Sandfly</name>
    <dbReference type="NCBI Taxonomy" id="29031"/>
    <lineage>
        <taxon>Eukaryota</taxon>
        <taxon>Metazoa</taxon>
        <taxon>Ecdysozoa</taxon>
        <taxon>Arthropoda</taxon>
        <taxon>Hexapoda</taxon>
        <taxon>Insecta</taxon>
        <taxon>Pterygota</taxon>
        <taxon>Neoptera</taxon>
        <taxon>Endopterygota</taxon>
        <taxon>Diptera</taxon>
        <taxon>Nematocera</taxon>
        <taxon>Psychodoidea</taxon>
        <taxon>Psychodidae</taxon>
        <taxon>Phlebotomus</taxon>
        <taxon>Phlebotomus</taxon>
    </lineage>
</organism>
<evidence type="ECO:0000313" key="4">
    <source>
        <dbReference type="EnsemblMetazoa" id="PPAI003947-PA"/>
    </source>
</evidence>
<feature type="domain" description="TIL" evidence="3">
    <location>
        <begin position="238"/>
        <end position="289"/>
    </location>
</feature>
<dbReference type="EMBL" id="AJVK01027694">
    <property type="status" value="NOT_ANNOTATED_CDS"/>
    <property type="molecule type" value="Genomic_DNA"/>
</dbReference>
<dbReference type="InterPro" id="IPR002919">
    <property type="entry name" value="TIL_dom"/>
</dbReference>
<dbReference type="EnsemblMetazoa" id="PPAI003947-RA">
    <property type="protein sequence ID" value="PPAI003947-PA"/>
    <property type="gene ID" value="PPAI003947"/>
</dbReference>
<dbReference type="InterPro" id="IPR036084">
    <property type="entry name" value="Ser_inhib-like_sf"/>
</dbReference>
<dbReference type="Gene3D" id="2.10.25.10">
    <property type="entry name" value="Laminin"/>
    <property type="match status" value="5"/>
</dbReference>
<keyword evidence="5" id="KW-1185">Reference proteome</keyword>
<protein>
    <recommendedName>
        <fullName evidence="3">TIL domain-containing protein</fullName>
    </recommendedName>
</protein>